<dbReference type="GO" id="GO:0005524">
    <property type="term" value="F:ATP binding"/>
    <property type="evidence" value="ECO:0007669"/>
    <property type="project" value="UniProtKB-KW"/>
</dbReference>
<organism evidence="8 9">
    <name type="scientific">Rhodopseudomonas palustris</name>
    <dbReference type="NCBI Taxonomy" id="1076"/>
    <lineage>
        <taxon>Bacteria</taxon>
        <taxon>Pseudomonadati</taxon>
        <taxon>Pseudomonadota</taxon>
        <taxon>Alphaproteobacteria</taxon>
        <taxon>Hyphomicrobiales</taxon>
        <taxon>Nitrobacteraceae</taxon>
        <taxon>Rhodopseudomonas</taxon>
    </lineage>
</organism>
<dbReference type="InterPro" id="IPR003593">
    <property type="entry name" value="AAA+_ATPase"/>
</dbReference>
<evidence type="ECO:0000256" key="3">
    <source>
        <dbReference type="ARBA" id="ARBA00022741"/>
    </source>
</evidence>
<reference evidence="8 9" key="1">
    <citation type="submission" date="2018-06" db="EMBL/GenBank/DDBJ databases">
        <title>Draft Whole-Genome Sequence of the purple photosynthetic bacterium Rhodospeudomonas palustris XCP.</title>
        <authorList>
            <person name="Rayyan A."/>
            <person name="Meyer T.E."/>
            <person name="Kyndt J.A."/>
        </authorList>
    </citation>
    <scope>NUCLEOTIDE SEQUENCE [LARGE SCALE GENOMIC DNA]</scope>
    <source>
        <strain evidence="8 9">XCP</strain>
    </source>
</reference>
<evidence type="ECO:0000256" key="1">
    <source>
        <dbReference type="ARBA" id="ARBA00005417"/>
    </source>
</evidence>
<dbReference type="InterPro" id="IPR017871">
    <property type="entry name" value="ABC_transporter-like_CS"/>
</dbReference>
<evidence type="ECO:0000256" key="5">
    <source>
        <dbReference type="ARBA" id="ARBA00024722"/>
    </source>
</evidence>
<dbReference type="InterPro" id="IPR027417">
    <property type="entry name" value="P-loop_NTPase"/>
</dbReference>
<proteinExistence type="inferred from homology"/>
<comment type="similarity">
    <text evidence="1">Belongs to the ABC transporter superfamily.</text>
</comment>
<comment type="caution">
    <text evidence="8">The sequence shown here is derived from an EMBL/GenBank/DDBJ whole genome shotgun (WGS) entry which is preliminary data.</text>
</comment>
<gene>
    <name evidence="8" type="ORF">DNX69_12000</name>
</gene>
<dbReference type="PROSITE" id="PS00211">
    <property type="entry name" value="ABC_TRANSPORTER_1"/>
    <property type="match status" value="1"/>
</dbReference>
<accession>A0A323UJP2</accession>
<dbReference type="InterPro" id="IPR050093">
    <property type="entry name" value="ABC_SmlMolc_Importer"/>
</dbReference>
<feature type="domain" description="ABC transporter" evidence="7">
    <location>
        <begin position="3"/>
        <end position="240"/>
    </location>
</feature>
<keyword evidence="3" id="KW-0547">Nucleotide-binding</keyword>
<name>A0A323UJP2_RHOPL</name>
<dbReference type="SUPFAM" id="SSF52540">
    <property type="entry name" value="P-loop containing nucleoside triphosphate hydrolases"/>
    <property type="match status" value="1"/>
</dbReference>
<dbReference type="Pfam" id="PF00005">
    <property type="entry name" value="ABC_tran"/>
    <property type="match status" value="1"/>
</dbReference>
<evidence type="ECO:0000256" key="4">
    <source>
        <dbReference type="ARBA" id="ARBA00022840"/>
    </source>
</evidence>
<dbReference type="PROSITE" id="PS50893">
    <property type="entry name" value="ABC_TRANSPORTER_2"/>
    <property type="match status" value="1"/>
</dbReference>
<protein>
    <submittedName>
        <fullName evidence="8">ABC transporter</fullName>
    </submittedName>
</protein>
<dbReference type="InterPro" id="IPR003439">
    <property type="entry name" value="ABC_transporter-like_ATP-bd"/>
</dbReference>
<keyword evidence="4" id="KW-0067">ATP-binding</keyword>
<evidence type="ECO:0000256" key="6">
    <source>
        <dbReference type="SAM" id="MobiDB-lite"/>
    </source>
</evidence>
<dbReference type="SMART" id="SM00382">
    <property type="entry name" value="AAA"/>
    <property type="match status" value="1"/>
</dbReference>
<keyword evidence="2" id="KW-0813">Transport</keyword>
<evidence type="ECO:0000313" key="9">
    <source>
        <dbReference type="Proteomes" id="UP000248134"/>
    </source>
</evidence>
<comment type="function">
    <text evidence="5">Involved in beta-(1--&gt;2)glucan export. Transmembrane domains (TMD) form a pore in the inner membrane and the ATP-binding domain (NBD) is responsible for energy generation.</text>
</comment>
<feature type="region of interest" description="Disordered" evidence="6">
    <location>
        <begin position="291"/>
        <end position="314"/>
    </location>
</feature>
<dbReference type="PANTHER" id="PTHR42781:SF4">
    <property type="entry name" value="SPERMIDINE_PUTRESCINE IMPORT ATP-BINDING PROTEIN POTA"/>
    <property type="match status" value="1"/>
</dbReference>
<dbReference type="OrthoDB" id="9802264at2"/>
<dbReference type="Proteomes" id="UP000248134">
    <property type="component" value="Unassembled WGS sequence"/>
</dbReference>
<evidence type="ECO:0000256" key="2">
    <source>
        <dbReference type="ARBA" id="ARBA00022448"/>
    </source>
</evidence>
<sequence>MDCGADDIELRVRMPLSGPAGPFWLDVDLAIAAGSLLAIAGPSGAGKTTLLRAAAGLARPAECRIRVGAELWCDSATRVHLPTRKRSIGLVFQDYALFPNMTVRGNVEYAIGSRSRPSEVDELLDLVALDRLADALPGRLSGGQKQRLALIRALARRPALLMLDEPLSALDPSMRKKLQDDLLRLHRRFRTTTLLVSHDPSEILRLADRVVRIEHGGVAFDGTPTASLVGAAGSDPLIVTGIYLGECDAGGACSVLIDGRKQRLHLSDAADLTIGEPVTLRIDGAVVQRTAPEHDDRLNGRPASAAAAPELPHI</sequence>
<dbReference type="GO" id="GO:0016887">
    <property type="term" value="F:ATP hydrolysis activity"/>
    <property type="evidence" value="ECO:0007669"/>
    <property type="project" value="InterPro"/>
</dbReference>
<dbReference type="AlphaFoldDB" id="A0A323UJP2"/>
<dbReference type="Gene3D" id="3.40.50.300">
    <property type="entry name" value="P-loop containing nucleotide triphosphate hydrolases"/>
    <property type="match status" value="1"/>
</dbReference>
<evidence type="ECO:0000313" key="8">
    <source>
        <dbReference type="EMBL" id="PZA11820.1"/>
    </source>
</evidence>
<evidence type="ECO:0000259" key="7">
    <source>
        <dbReference type="PROSITE" id="PS50893"/>
    </source>
</evidence>
<dbReference type="PANTHER" id="PTHR42781">
    <property type="entry name" value="SPERMIDINE/PUTRESCINE IMPORT ATP-BINDING PROTEIN POTA"/>
    <property type="match status" value="1"/>
</dbReference>
<dbReference type="EMBL" id="QKQS01000016">
    <property type="protein sequence ID" value="PZA11820.1"/>
    <property type="molecule type" value="Genomic_DNA"/>
</dbReference>